<sequence>MGTPEEATSALRKNGQTFPARTFRFGETVAGCWVAFEQAHFRKENAESLPPKAGRRIWATAGRVHFSQNQFTRTLKSDQEEDINFQNCSYSERIAEKEYDRKYSITSII</sequence>
<evidence type="ECO:0000313" key="1">
    <source>
        <dbReference type="Proteomes" id="UP000046395"/>
    </source>
</evidence>
<reference evidence="2" key="1">
    <citation type="submission" date="2019-12" db="UniProtKB">
        <authorList>
            <consortium name="WormBaseParasite"/>
        </authorList>
    </citation>
    <scope>IDENTIFICATION</scope>
</reference>
<dbReference type="Proteomes" id="UP000046395">
    <property type="component" value="Unassembled WGS sequence"/>
</dbReference>
<dbReference type="AlphaFoldDB" id="A0A5S6Q9R9"/>
<accession>A0A5S6Q9R9</accession>
<protein>
    <submittedName>
        <fullName evidence="2">Uncharacterized protein</fullName>
    </submittedName>
</protein>
<organism evidence="1 2">
    <name type="scientific">Trichuris muris</name>
    <name type="common">Mouse whipworm</name>
    <dbReference type="NCBI Taxonomy" id="70415"/>
    <lineage>
        <taxon>Eukaryota</taxon>
        <taxon>Metazoa</taxon>
        <taxon>Ecdysozoa</taxon>
        <taxon>Nematoda</taxon>
        <taxon>Enoplea</taxon>
        <taxon>Dorylaimia</taxon>
        <taxon>Trichinellida</taxon>
        <taxon>Trichuridae</taxon>
        <taxon>Trichuris</taxon>
    </lineage>
</organism>
<keyword evidence="1" id="KW-1185">Reference proteome</keyword>
<dbReference type="WBParaSite" id="TMUE_1000003989.1">
    <property type="protein sequence ID" value="TMUE_1000003989.1"/>
    <property type="gene ID" value="WBGene00298829"/>
</dbReference>
<evidence type="ECO:0000313" key="2">
    <source>
        <dbReference type="WBParaSite" id="TMUE_1000003989.1"/>
    </source>
</evidence>
<name>A0A5S6Q9R9_TRIMR</name>
<proteinExistence type="predicted"/>